<accession>A0A6M2BRS1</accession>
<dbReference type="Proteomes" id="UP000472676">
    <property type="component" value="Unassembled WGS sequence"/>
</dbReference>
<proteinExistence type="predicted"/>
<keyword evidence="1" id="KW-0732">Signal</keyword>
<feature type="chain" id="PRO_5026773178" evidence="1">
    <location>
        <begin position="19"/>
        <end position="176"/>
    </location>
</feature>
<keyword evidence="4" id="KW-1185">Reference proteome</keyword>
<dbReference type="InterPro" id="IPR025392">
    <property type="entry name" value="DUF4124"/>
</dbReference>
<feature type="signal peptide" evidence="1">
    <location>
        <begin position="1"/>
        <end position="18"/>
    </location>
</feature>
<reference evidence="3 4" key="1">
    <citation type="journal article" date="2014" name="Int. J. Syst. Evol. Microbiol.">
        <title>Solimonas terrae sp. nov., isolated from soil.</title>
        <authorList>
            <person name="Kim S.J."/>
            <person name="Moon J.Y."/>
            <person name="Weon H.Y."/>
            <person name="Ahn J.H."/>
            <person name="Chen W.M."/>
            <person name="Kwon S.W."/>
        </authorList>
    </citation>
    <scope>NUCLEOTIDE SEQUENCE [LARGE SCALE GENOMIC DNA]</scope>
    <source>
        <strain evidence="3 4">KIS83-12</strain>
    </source>
</reference>
<protein>
    <submittedName>
        <fullName evidence="3">DUF4124 domain-containing protein</fullName>
    </submittedName>
</protein>
<name>A0A6M2BRS1_9GAMM</name>
<organism evidence="3 4">
    <name type="scientific">Solimonas terrae</name>
    <dbReference type="NCBI Taxonomy" id="1396819"/>
    <lineage>
        <taxon>Bacteria</taxon>
        <taxon>Pseudomonadati</taxon>
        <taxon>Pseudomonadota</taxon>
        <taxon>Gammaproteobacteria</taxon>
        <taxon>Nevskiales</taxon>
        <taxon>Nevskiaceae</taxon>
        <taxon>Solimonas</taxon>
    </lineage>
</organism>
<dbReference type="RefSeq" id="WP_166254880.1">
    <property type="nucleotide sequence ID" value="NZ_JAAMOW010000004.1"/>
</dbReference>
<dbReference type="AlphaFoldDB" id="A0A6M2BRS1"/>
<gene>
    <name evidence="3" type="ORF">G7Y85_08450</name>
</gene>
<sequence length="176" mass="18453">MKGALSLLLCLFAGAAVADDAVYRYTDANGVVHYSDRAPDRHAKPIRLGPLATSTPTRHAMFYSPEVLRAAARFAVRVESPTPDQRIEAGRAPLVAAASVMPALVQGFHLVYQVDGHAVTSGPVDALSIQLPSLAAGSHALQIVLLDEHGAEVARSTPANFQIAGTRLASGAPKQP</sequence>
<evidence type="ECO:0000256" key="1">
    <source>
        <dbReference type="SAM" id="SignalP"/>
    </source>
</evidence>
<evidence type="ECO:0000313" key="3">
    <source>
        <dbReference type="EMBL" id="NGY04793.1"/>
    </source>
</evidence>
<comment type="caution">
    <text evidence="3">The sequence shown here is derived from an EMBL/GenBank/DDBJ whole genome shotgun (WGS) entry which is preliminary data.</text>
</comment>
<dbReference type="Pfam" id="PF13511">
    <property type="entry name" value="DUF4124"/>
    <property type="match status" value="1"/>
</dbReference>
<evidence type="ECO:0000313" key="4">
    <source>
        <dbReference type="Proteomes" id="UP000472676"/>
    </source>
</evidence>
<dbReference type="EMBL" id="JAAMOW010000004">
    <property type="protein sequence ID" value="NGY04793.1"/>
    <property type="molecule type" value="Genomic_DNA"/>
</dbReference>
<evidence type="ECO:0000259" key="2">
    <source>
        <dbReference type="Pfam" id="PF13511"/>
    </source>
</evidence>
<feature type="domain" description="DUF4124" evidence="2">
    <location>
        <begin position="8"/>
        <end position="56"/>
    </location>
</feature>